<dbReference type="NCBIfam" id="TIGR03986">
    <property type="entry name" value="TIGR03986 family CRISPR-associated RAMP protein"/>
    <property type="match status" value="1"/>
</dbReference>
<feature type="region of interest" description="Disordered" evidence="2">
    <location>
        <begin position="664"/>
        <end position="719"/>
    </location>
</feature>
<dbReference type="AlphaFoldDB" id="A9AUN6"/>
<evidence type="ECO:0000256" key="2">
    <source>
        <dbReference type="SAM" id="MobiDB-lite"/>
    </source>
</evidence>
<keyword evidence="1" id="KW-0051">Antiviral defense</keyword>
<protein>
    <recommendedName>
        <fullName evidence="3">CRISPR type III-associated protein domain-containing protein</fullName>
    </recommendedName>
</protein>
<evidence type="ECO:0000259" key="3">
    <source>
        <dbReference type="Pfam" id="PF03787"/>
    </source>
</evidence>
<dbReference type="Pfam" id="PF03787">
    <property type="entry name" value="RAMPs"/>
    <property type="match status" value="1"/>
</dbReference>
<dbReference type="Proteomes" id="UP000000787">
    <property type="component" value="Chromosome"/>
</dbReference>
<dbReference type="HOGENOM" id="CLU_023344_0_0_0"/>
<dbReference type="EMBL" id="CP000875">
    <property type="protein sequence ID" value="ABX04563.1"/>
    <property type="molecule type" value="Genomic_DNA"/>
</dbReference>
<dbReference type="eggNOG" id="COG1337">
    <property type="taxonomic scope" value="Bacteria"/>
</dbReference>
<proteinExistence type="predicted"/>
<dbReference type="BioCyc" id="HAUR316274:GHYA-1949-MONOMER"/>
<accession>A9AUN6</accession>
<evidence type="ECO:0000256" key="1">
    <source>
        <dbReference type="ARBA" id="ARBA00023118"/>
    </source>
</evidence>
<evidence type="ECO:0000313" key="4">
    <source>
        <dbReference type="EMBL" id="ABX04563.1"/>
    </source>
</evidence>
<dbReference type="InterPro" id="IPR023825">
    <property type="entry name" value="CRISPR-assoc_RAMP_BGP1436"/>
</dbReference>
<gene>
    <name evidence="4" type="ordered locus">Haur_1920</name>
</gene>
<evidence type="ECO:0000313" key="5">
    <source>
        <dbReference type="Proteomes" id="UP000000787"/>
    </source>
</evidence>
<feature type="compositionally biased region" description="Pro residues" evidence="2">
    <location>
        <begin position="692"/>
        <end position="706"/>
    </location>
</feature>
<reference evidence="4 5" key="1">
    <citation type="journal article" date="2011" name="Stand. Genomic Sci.">
        <title>Complete genome sequence of the filamentous gliding predatory bacterium Herpetosiphon aurantiacus type strain (114-95(T)).</title>
        <authorList>
            <person name="Kiss H."/>
            <person name="Nett M."/>
            <person name="Domin N."/>
            <person name="Martin K."/>
            <person name="Maresca J.A."/>
            <person name="Copeland A."/>
            <person name="Lapidus A."/>
            <person name="Lucas S."/>
            <person name="Berry K.W."/>
            <person name="Glavina Del Rio T."/>
            <person name="Dalin E."/>
            <person name="Tice H."/>
            <person name="Pitluck S."/>
            <person name="Richardson P."/>
            <person name="Bruce D."/>
            <person name="Goodwin L."/>
            <person name="Han C."/>
            <person name="Detter J.C."/>
            <person name="Schmutz J."/>
            <person name="Brettin T."/>
            <person name="Land M."/>
            <person name="Hauser L."/>
            <person name="Kyrpides N.C."/>
            <person name="Ivanova N."/>
            <person name="Goker M."/>
            <person name="Woyke T."/>
            <person name="Klenk H.P."/>
            <person name="Bryant D.A."/>
        </authorList>
    </citation>
    <scope>NUCLEOTIDE SEQUENCE [LARGE SCALE GENOMIC DNA]</scope>
    <source>
        <strain evidence="5">ATCC 23779 / DSM 785 / 114-95</strain>
    </source>
</reference>
<dbReference type="InterPro" id="IPR005537">
    <property type="entry name" value="RAMP_III_fam"/>
</dbReference>
<feature type="compositionally biased region" description="Basic and acidic residues" evidence="2">
    <location>
        <begin position="667"/>
        <end position="685"/>
    </location>
</feature>
<feature type="domain" description="CRISPR type III-associated protein" evidence="3">
    <location>
        <begin position="55"/>
        <end position="133"/>
    </location>
</feature>
<dbReference type="STRING" id="316274.Haur_1920"/>
<name>A9AUN6_HERA2</name>
<dbReference type="InParanoid" id="A9AUN6"/>
<dbReference type="GO" id="GO:0051607">
    <property type="term" value="P:defense response to virus"/>
    <property type="evidence" value="ECO:0007669"/>
    <property type="project" value="UniProtKB-KW"/>
</dbReference>
<organism evidence="4 5">
    <name type="scientific">Herpetosiphon aurantiacus (strain ATCC 23779 / DSM 785 / 114-95)</name>
    <dbReference type="NCBI Taxonomy" id="316274"/>
    <lineage>
        <taxon>Bacteria</taxon>
        <taxon>Bacillati</taxon>
        <taxon>Chloroflexota</taxon>
        <taxon>Chloroflexia</taxon>
        <taxon>Herpetosiphonales</taxon>
        <taxon>Herpetosiphonaceae</taxon>
        <taxon>Herpetosiphon</taxon>
    </lineage>
</organism>
<keyword evidence="5" id="KW-1185">Reference proteome</keyword>
<sequence>MKKHIRKIENDNRIAIAPYNFVPLPDRVITLDPDKDKIDHARYANNRNTGQIDCKLTTETDLYIRSGLTASEFAASQQNAQPVDPPQRASLEELIAVLQTNPKNKPQFFSTTNSNQPVIPASSLRGMIRSLVEIASFSKVGWVSDNPQFFFRAVADNKRSIGIYYKNKIKNVQAGYVCKIGDKWVIFKAKVINGKNFCWYKPWNSLNDDIIREIGISMFNDNDFSIGYKPIYFDNPNFDEHRKFITDRISVRNNLNNKGFITNSGNMLETGEEGNSNRKNYCIIFEKSQEHKYTINDQAIYDYCNNLTEFQKLLGEKGCLINGRPIFFIEPTQEKGEVIYFGHSPNFRLAYRRDDLDKAVSALDCLPSEISSNLNIPDLAESIFGYVRQTKTNDQNRAAVNNSLSQEGEKKQALAGRVFFSNAHLSPEQGDVLKETHIPQILASPKPTTFQHYLVQIDPAQDQLAHYSTKGAVIRGRKLYWHQQPSNAYTTDIKQVEKAQTQYTCITPVNPGTTFEFTIRFENLSDVELGALLWVLDLASCAGKYRFKLGMGKPLGLGSVAINYELQLTDRKQRYQRLFARDGNWETGFEPSSQATQTKAIDAFCKFIDDNLGMDIEETEQIQQLRSLLAYRNGEGILFAGFSSGEDSALRYMEIERNTKMSFLPSQEDKKNKEAMINEYDDRRVLPKPSQVAPPPPRELPRPPIADDPIKVTVRRVTR</sequence>
<dbReference type="KEGG" id="hau:Haur_1920"/>